<evidence type="ECO:0000256" key="2">
    <source>
        <dbReference type="ARBA" id="ARBA00022801"/>
    </source>
</evidence>
<dbReference type="EMBL" id="CSTE01000003">
    <property type="protein sequence ID" value="CQR52099.1"/>
    <property type="molecule type" value="Genomic_DNA"/>
</dbReference>
<gene>
    <name evidence="8" type="primary">yciC_2</name>
    <name evidence="8" type="ORF">BN996_02978</name>
</gene>
<dbReference type="SMART" id="SM00833">
    <property type="entry name" value="CobW_C"/>
    <property type="match status" value="1"/>
</dbReference>
<dbReference type="InterPro" id="IPR051927">
    <property type="entry name" value="Zn_Chap_cDPG_Synth"/>
</dbReference>
<evidence type="ECO:0000256" key="6">
    <source>
        <dbReference type="SAM" id="MobiDB-lite"/>
    </source>
</evidence>
<feature type="region of interest" description="Disordered" evidence="6">
    <location>
        <begin position="270"/>
        <end position="298"/>
    </location>
</feature>
<keyword evidence="9" id="KW-1185">Reference proteome</keyword>
<dbReference type="SUPFAM" id="SSF52540">
    <property type="entry name" value="P-loop containing nucleoside triphosphate hydrolases"/>
    <property type="match status" value="1"/>
</dbReference>
<dbReference type="GO" id="GO:0000166">
    <property type="term" value="F:nucleotide binding"/>
    <property type="evidence" value="ECO:0007669"/>
    <property type="project" value="UniProtKB-KW"/>
</dbReference>
<evidence type="ECO:0000313" key="8">
    <source>
        <dbReference type="EMBL" id="CQR52099.1"/>
    </source>
</evidence>
<dbReference type="Gene3D" id="3.40.50.300">
    <property type="entry name" value="P-loop containing nucleotide triphosphate hydrolases"/>
    <property type="match status" value="1"/>
</dbReference>
<proteinExistence type="inferred from homology"/>
<keyword evidence="1" id="KW-0547">Nucleotide-binding</keyword>
<keyword evidence="2" id="KW-0378">Hydrolase</keyword>
<dbReference type="Gene3D" id="3.30.1220.10">
    <property type="entry name" value="CobW-like, C-terminal domain"/>
    <property type="match status" value="1"/>
</dbReference>
<sequence>MEEDEFRTEVRCEGFYTRVERGDPALITATRESTHSIDMSTAETPITVISGPLGAGKTTLVNRLLNDPGGREIAVVVNDMGELNVDAELVASEADDGLIDLSNGCICCRLQDDLVTEVTRLAEMRSFDYLLIEASGISEPLPIARVLTRESEEGGLPEQFRLDTTVSVIDAYGFWKAFDPAESLPDAAPDPERPLTEVLVEQVEFCDVLLLNKCDMVPDDALDAVEAEIRELQPRATIHRTTHSGVESGRVLDTGRFDFDAAKHHQGWKRALTGDDGEANGNHDHGRDSGRAHDEDVSAATAHGVESFVYRRDRPFHPHRLDDWLDDWRGNVVRAKGFAWVASRPETVLGVSQAGPSVQAGPIGQWGDDDPETRLVFIGRDLDEAALSGELDECLATTDERAASYPDDPFPRESA</sequence>
<dbReference type="InterPro" id="IPR027417">
    <property type="entry name" value="P-loop_NTPase"/>
</dbReference>
<accession>A0A0D6JV85</accession>
<dbReference type="PANTHER" id="PTHR43603">
    <property type="entry name" value="COBW DOMAIN-CONTAINING PROTEIN DDB_G0274527"/>
    <property type="match status" value="1"/>
</dbReference>
<dbReference type="InterPro" id="IPR011629">
    <property type="entry name" value="CobW-like_C"/>
</dbReference>
<organism evidence="8 9">
    <name type="scientific">Haloferax massiliensis</name>
    <dbReference type="NCBI Taxonomy" id="1476858"/>
    <lineage>
        <taxon>Archaea</taxon>
        <taxon>Methanobacteriati</taxon>
        <taxon>Methanobacteriota</taxon>
        <taxon>Stenosarchaea group</taxon>
        <taxon>Halobacteria</taxon>
        <taxon>Halobacteriales</taxon>
        <taxon>Haloferacaceae</taxon>
        <taxon>Haloferax</taxon>
    </lineage>
</organism>
<evidence type="ECO:0000313" key="9">
    <source>
        <dbReference type="Proteomes" id="UP000198902"/>
    </source>
</evidence>
<dbReference type="GO" id="GO:0016787">
    <property type="term" value="F:hydrolase activity"/>
    <property type="evidence" value="ECO:0007669"/>
    <property type="project" value="UniProtKB-KW"/>
</dbReference>
<evidence type="ECO:0000256" key="4">
    <source>
        <dbReference type="ARBA" id="ARBA00034320"/>
    </source>
</evidence>
<dbReference type="InterPro" id="IPR003495">
    <property type="entry name" value="CobW/HypB/UreG_nucleotide-bd"/>
</dbReference>
<protein>
    <submittedName>
        <fullName evidence="8">Putative metal chaperone YciC</fullName>
    </submittedName>
</protein>
<dbReference type="Proteomes" id="UP000198902">
    <property type="component" value="Unassembled WGS sequence"/>
</dbReference>
<comment type="similarity">
    <text evidence="4">Belongs to the SIMIBI class G3E GTPase family. ZNG1 subfamily.</text>
</comment>
<evidence type="ECO:0000259" key="7">
    <source>
        <dbReference type="SMART" id="SM00833"/>
    </source>
</evidence>
<evidence type="ECO:0000256" key="3">
    <source>
        <dbReference type="ARBA" id="ARBA00023186"/>
    </source>
</evidence>
<name>A0A0D6JV85_9EURY</name>
<evidence type="ECO:0000256" key="1">
    <source>
        <dbReference type="ARBA" id="ARBA00022741"/>
    </source>
</evidence>
<dbReference type="Pfam" id="PF02492">
    <property type="entry name" value="cobW"/>
    <property type="match status" value="1"/>
</dbReference>
<keyword evidence="3" id="KW-0143">Chaperone</keyword>
<dbReference type="InterPro" id="IPR036627">
    <property type="entry name" value="CobW-likC_sf"/>
</dbReference>
<feature type="compositionally biased region" description="Basic and acidic residues" evidence="6">
    <location>
        <begin position="281"/>
        <end position="296"/>
    </location>
</feature>
<feature type="domain" description="CobW C-terminal" evidence="7">
    <location>
        <begin position="305"/>
        <end position="395"/>
    </location>
</feature>
<dbReference type="SUPFAM" id="SSF90002">
    <property type="entry name" value="Hypothetical protein YjiA, C-terminal domain"/>
    <property type="match status" value="1"/>
</dbReference>
<comment type="catalytic activity">
    <reaction evidence="5">
        <text>GTP + H2O = GDP + phosphate + H(+)</text>
        <dbReference type="Rhea" id="RHEA:19669"/>
        <dbReference type="ChEBI" id="CHEBI:15377"/>
        <dbReference type="ChEBI" id="CHEBI:15378"/>
        <dbReference type="ChEBI" id="CHEBI:37565"/>
        <dbReference type="ChEBI" id="CHEBI:43474"/>
        <dbReference type="ChEBI" id="CHEBI:58189"/>
    </reaction>
    <physiologicalReaction direction="left-to-right" evidence="5">
        <dbReference type="Rhea" id="RHEA:19670"/>
    </physiologicalReaction>
</comment>
<dbReference type="Pfam" id="PF07683">
    <property type="entry name" value="CobW_C"/>
    <property type="match status" value="1"/>
</dbReference>
<dbReference type="PANTHER" id="PTHR43603:SF1">
    <property type="entry name" value="ZINC-REGULATED GTPASE METALLOPROTEIN ACTIVATOR 1"/>
    <property type="match status" value="1"/>
</dbReference>
<dbReference type="CDD" id="cd03112">
    <property type="entry name" value="CobW-like"/>
    <property type="match status" value="1"/>
</dbReference>
<dbReference type="AlphaFoldDB" id="A0A0D6JV85"/>
<reference evidence="9" key="1">
    <citation type="submission" date="2015-03" db="EMBL/GenBank/DDBJ databases">
        <authorList>
            <person name="Urmite Genomes"/>
        </authorList>
    </citation>
    <scope>NUCLEOTIDE SEQUENCE [LARGE SCALE GENOMIC DNA]</scope>
    <source>
        <strain evidence="9">Arc-Hr</strain>
    </source>
</reference>
<evidence type="ECO:0000256" key="5">
    <source>
        <dbReference type="ARBA" id="ARBA00049117"/>
    </source>
</evidence>